<reference evidence="5" key="2">
    <citation type="journal article" date="2019" name="Int. J. Syst. Evol. Microbiol.">
        <title>The Global Catalogue of Microorganisms (GCM) 10K type strain sequencing project: providing services to taxonomists for standard genome sequencing and annotation.</title>
        <authorList>
            <consortium name="The Broad Institute Genomics Platform"/>
            <consortium name="The Broad Institute Genome Sequencing Center for Infectious Disease"/>
            <person name="Wu L."/>
            <person name="Ma J."/>
        </authorList>
    </citation>
    <scope>NUCLEOTIDE SEQUENCE [LARGE SCALE GENOMIC DNA]</scope>
    <source>
        <strain evidence="5">NBRC 113072</strain>
    </source>
</reference>
<evidence type="ECO:0000259" key="1">
    <source>
        <dbReference type="Pfam" id="PF07995"/>
    </source>
</evidence>
<evidence type="ECO:0000313" key="5">
    <source>
        <dbReference type="Proteomes" id="UP001157126"/>
    </source>
</evidence>
<dbReference type="EMBL" id="BSUO01000003">
    <property type="protein sequence ID" value="GMA42528.1"/>
    <property type="molecule type" value="Genomic_DNA"/>
</dbReference>
<dbReference type="Pfam" id="PF07995">
    <property type="entry name" value="GSDH"/>
    <property type="match status" value="1"/>
</dbReference>
<accession>A0ABQ6J0L7</accession>
<comment type="caution">
    <text evidence="4">The sequence shown here is derived from an EMBL/GenBank/DDBJ whole genome shotgun (WGS) entry which is preliminary data.</text>
</comment>
<gene>
    <name evidence="2" type="ORF">GCM10025883_00410</name>
    <name evidence="3" type="ORF">GCM10025883_44240</name>
    <name evidence="4" type="ORF">GCM10025883_45730</name>
</gene>
<evidence type="ECO:0000313" key="2">
    <source>
        <dbReference type="EMBL" id="GMA37996.1"/>
    </source>
</evidence>
<protein>
    <recommendedName>
        <fullName evidence="1">Glucose/Sorbosone dehydrogenase domain-containing protein</fullName>
    </recommendedName>
</protein>
<evidence type="ECO:0000313" key="3">
    <source>
        <dbReference type="EMBL" id="GMA42379.1"/>
    </source>
</evidence>
<dbReference type="InterPro" id="IPR011042">
    <property type="entry name" value="6-blade_b-propeller_TolB-like"/>
</dbReference>
<name>A0ABQ6J0L7_9MICO</name>
<sequence length="268" mass="29003">MFLSWVQAADEGQSRGVVGRATLSLADKPRLEGLKTIWEQDPAGGSGHFALRLAVSPDGENLFVASGDRQEMTPAQDLQSNLGKILRLTLDGGHVDDNPFVDQHNTAATVWSYGHRNPLGIAFDGAGNLWSSEMGPRGGDELNLIEPGVDYGWPETSEGDHYDGRKIRSHTERPDVEAPAAFWDPSISPANLMIYAGEAFPQWQGDAFVGGLSGQALARIDLEGTTAEKADEWDMGTRVREVEEGPDGSIWLLTDGPSGRLLQLTPPR</sequence>
<dbReference type="EMBL" id="BSUO01000001">
    <property type="protein sequence ID" value="GMA42379.1"/>
    <property type="molecule type" value="Genomic_DNA"/>
</dbReference>
<proteinExistence type="predicted"/>
<keyword evidence="5" id="KW-1185">Reference proteome</keyword>
<dbReference type="InterPro" id="IPR012938">
    <property type="entry name" value="Glc/Sorbosone_DH"/>
</dbReference>
<dbReference type="InterPro" id="IPR011041">
    <property type="entry name" value="Quinoprot_gluc/sorb_DH_b-prop"/>
</dbReference>
<dbReference type="Proteomes" id="UP001157126">
    <property type="component" value="Unassembled WGS sequence"/>
</dbReference>
<dbReference type="EMBL" id="BSUO01000001">
    <property type="protein sequence ID" value="GMA37996.1"/>
    <property type="molecule type" value="Genomic_DNA"/>
</dbReference>
<dbReference type="PANTHER" id="PTHR19328">
    <property type="entry name" value="HEDGEHOG-INTERACTING PROTEIN"/>
    <property type="match status" value="1"/>
</dbReference>
<dbReference type="SUPFAM" id="SSF50952">
    <property type="entry name" value="Soluble quinoprotein glucose dehydrogenase"/>
    <property type="match status" value="1"/>
</dbReference>
<reference evidence="4" key="1">
    <citation type="journal article" date="2014" name="Int. J. Syst. Evol. Microbiol.">
        <title>Complete genome of a new Firmicutes species belonging to the dominant human colonic microbiota ('Ruminococcus bicirculans') reveals two chromosomes and a selective capacity to utilize plant glucans.</title>
        <authorList>
            <consortium name="NISC Comparative Sequencing Program"/>
            <person name="Wegmann U."/>
            <person name="Louis P."/>
            <person name="Goesmann A."/>
            <person name="Henrissat B."/>
            <person name="Duncan S.H."/>
            <person name="Flint H.J."/>
        </authorList>
    </citation>
    <scope>NUCLEOTIDE SEQUENCE</scope>
    <source>
        <strain evidence="4">NBRC 113072</strain>
    </source>
</reference>
<evidence type="ECO:0000313" key="4">
    <source>
        <dbReference type="EMBL" id="GMA42528.1"/>
    </source>
</evidence>
<organism evidence="4 5">
    <name type="scientific">Mobilicoccus caccae</name>
    <dbReference type="NCBI Taxonomy" id="1859295"/>
    <lineage>
        <taxon>Bacteria</taxon>
        <taxon>Bacillati</taxon>
        <taxon>Actinomycetota</taxon>
        <taxon>Actinomycetes</taxon>
        <taxon>Micrococcales</taxon>
        <taxon>Dermatophilaceae</taxon>
        <taxon>Mobilicoccus</taxon>
    </lineage>
</organism>
<dbReference type="Gene3D" id="2.120.10.30">
    <property type="entry name" value="TolB, C-terminal domain"/>
    <property type="match status" value="1"/>
</dbReference>
<dbReference type="PANTHER" id="PTHR19328:SF75">
    <property type="entry name" value="ALDOSE SUGAR DEHYDROGENASE YLII"/>
    <property type="match status" value="1"/>
</dbReference>
<reference evidence="4" key="3">
    <citation type="submission" date="2023-02" db="EMBL/GenBank/DDBJ databases">
        <authorList>
            <person name="Sun Q."/>
            <person name="Mori K."/>
        </authorList>
    </citation>
    <scope>NUCLEOTIDE SEQUENCE</scope>
    <source>
        <strain evidence="4">NBRC 113072</strain>
    </source>
</reference>
<feature type="domain" description="Glucose/Sorbosone dehydrogenase" evidence="1">
    <location>
        <begin position="2"/>
        <end position="262"/>
    </location>
</feature>